<name>A0A0U3HVH2_9GAMM</name>
<dbReference type="EMBL" id="CP013611">
    <property type="protein sequence ID" value="ALU41590.1"/>
    <property type="molecule type" value="Genomic_DNA"/>
</dbReference>
<dbReference type="Proteomes" id="UP000069015">
    <property type="component" value="Chromosome 1"/>
</dbReference>
<evidence type="ECO:0000313" key="2">
    <source>
        <dbReference type="Proteomes" id="UP000069015"/>
    </source>
</evidence>
<dbReference type="KEGG" id="prr:AT705_00830"/>
<protein>
    <submittedName>
        <fullName evidence="1">Uncharacterized protein</fullName>
    </submittedName>
</protein>
<evidence type="ECO:0000313" key="1">
    <source>
        <dbReference type="EMBL" id="ALU41590.1"/>
    </source>
</evidence>
<accession>A0A0U3HVH2</accession>
<dbReference type="AlphaFoldDB" id="A0A0U3HVH2"/>
<proteinExistence type="predicted"/>
<reference evidence="1 2" key="1">
    <citation type="submission" date="2015-12" db="EMBL/GenBank/DDBJ databases">
        <title>Complete genome sequence of Pseudoalteromonas rubra SCSIO 6842, harboring a conjugative plasmid.</title>
        <authorList>
            <person name="Li B."/>
            <person name="Wang X."/>
        </authorList>
    </citation>
    <scope>NUCLEOTIDE SEQUENCE [LARGE SCALE GENOMIC DNA]</scope>
    <source>
        <strain evidence="1 2">SCSIO 6842</strain>
    </source>
</reference>
<sequence>MYLKVELIFTLCLLRTVMINIHGKSYKKCWDKGKIKMLGFNFADLPKHILTLISVLQKDKEMEYALRNDEYLRRVECVRAIQKAISETKKYQEFCAQNPDREFEFQLSEIWSEACEKCLNAKLAIGLTVNGKVEFWRDRDKLPSDFIKDKGLSLEHMEEMLNVLLLDIEKRMSQLNSNER</sequence>
<organism evidence="1 2">
    <name type="scientific">Pseudoalteromonas rubra</name>
    <dbReference type="NCBI Taxonomy" id="43658"/>
    <lineage>
        <taxon>Bacteria</taxon>
        <taxon>Pseudomonadati</taxon>
        <taxon>Pseudomonadota</taxon>
        <taxon>Gammaproteobacteria</taxon>
        <taxon>Alteromonadales</taxon>
        <taxon>Pseudoalteromonadaceae</taxon>
        <taxon>Pseudoalteromonas</taxon>
    </lineage>
</organism>
<gene>
    <name evidence="1" type="ORF">AT705_00830</name>
</gene>